<protein>
    <recommendedName>
        <fullName evidence="2">Ice-binding protein C-terminal domain-containing protein</fullName>
    </recommendedName>
</protein>
<dbReference type="EMBL" id="JAVDXU010000005">
    <property type="protein sequence ID" value="MDR7272474.1"/>
    <property type="molecule type" value="Genomic_DNA"/>
</dbReference>
<evidence type="ECO:0000259" key="2">
    <source>
        <dbReference type="Pfam" id="PF07589"/>
    </source>
</evidence>
<feature type="signal peptide" evidence="1">
    <location>
        <begin position="1"/>
        <end position="34"/>
    </location>
</feature>
<dbReference type="InterPro" id="IPR013424">
    <property type="entry name" value="Ice-binding_C"/>
</dbReference>
<keyword evidence="4" id="KW-1185">Reference proteome</keyword>
<evidence type="ECO:0000313" key="4">
    <source>
        <dbReference type="Proteomes" id="UP001180453"/>
    </source>
</evidence>
<evidence type="ECO:0000256" key="1">
    <source>
        <dbReference type="SAM" id="SignalP"/>
    </source>
</evidence>
<comment type="caution">
    <text evidence="3">The sequence shown here is derived from an EMBL/GenBank/DDBJ whole genome shotgun (WGS) entry which is preliminary data.</text>
</comment>
<organism evidence="3 4">
    <name type="scientific">Roseateles saccharophilus</name>
    <name type="common">Pseudomonas saccharophila</name>
    <dbReference type="NCBI Taxonomy" id="304"/>
    <lineage>
        <taxon>Bacteria</taxon>
        <taxon>Pseudomonadati</taxon>
        <taxon>Pseudomonadota</taxon>
        <taxon>Betaproteobacteria</taxon>
        <taxon>Burkholderiales</taxon>
        <taxon>Sphaerotilaceae</taxon>
        <taxon>Roseateles</taxon>
    </lineage>
</organism>
<proteinExistence type="predicted"/>
<feature type="chain" id="PRO_5046707182" description="Ice-binding protein C-terminal domain-containing protein" evidence="1">
    <location>
        <begin position="35"/>
        <end position="355"/>
    </location>
</feature>
<name>A0ABU1YUC2_ROSSA</name>
<dbReference type="Pfam" id="PF07589">
    <property type="entry name" value="PEP-CTERM"/>
    <property type="match status" value="1"/>
</dbReference>
<dbReference type="Proteomes" id="UP001180453">
    <property type="component" value="Unassembled WGS sequence"/>
</dbReference>
<sequence>MSRQTSLQRSERRHLIASALWLCIACGTGQPAQAAQLQAYAGAVGGIASGTGGVFACATSGPTIGNGWFAGVALPTEGFAACNLGGSIDDRTATTGPLSALASVNAPVGGGSFVGQASAKAGYGRLGVAASGTMTGESTPFTYRQTAGFARFQDTLTLSNPGIATGTAGSLDFAFLIDGLLKSLPNAPYTQQGDIALGIRTGSGVGNAARGPWFSFMGTVVNDGIPYVRGGGTGMPGAFVLAPGSMQGSANVLSTANFEFRWGEPLEIEVALLTSVSPCCWGSSIDSSFISSAVLTGISARAGGIPVTEFSVLSASGTAYGPGGLLPVPEPASVMLWAAGLVLLGLRHRRSAMKP</sequence>
<gene>
    <name evidence="3" type="ORF">J2X20_005157</name>
</gene>
<keyword evidence="1" id="KW-0732">Signal</keyword>
<feature type="domain" description="Ice-binding protein C-terminal" evidence="2">
    <location>
        <begin position="327"/>
        <end position="350"/>
    </location>
</feature>
<accession>A0ABU1YUC2</accession>
<evidence type="ECO:0000313" key="3">
    <source>
        <dbReference type="EMBL" id="MDR7272474.1"/>
    </source>
</evidence>
<dbReference type="RefSeq" id="WP_310271677.1">
    <property type="nucleotide sequence ID" value="NZ_JAVDXU010000005.1"/>
</dbReference>
<reference evidence="3 4" key="1">
    <citation type="submission" date="2023-07" db="EMBL/GenBank/DDBJ databases">
        <title>Sorghum-associated microbial communities from plants grown in Nebraska, USA.</title>
        <authorList>
            <person name="Schachtman D."/>
        </authorList>
    </citation>
    <scope>NUCLEOTIDE SEQUENCE [LARGE SCALE GENOMIC DNA]</scope>
    <source>
        <strain evidence="3 4">BE314</strain>
    </source>
</reference>